<dbReference type="InterPro" id="IPR006549">
    <property type="entry name" value="HAD-SF_hydro_IIIA"/>
</dbReference>
<gene>
    <name evidence="1" type="ORF">AYR53_08125</name>
</gene>
<dbReference type="InterPro" id="IPR036412">
    <property type="entry name" value="HAD-like_sf"/>
</dbReference>
<dbReference type="RefSeq" id="WP_068223658.1">
    <property type="nucleotide sequence ID" value="NZ_CP014623.1"/>
</dbReference>
<dbReference type="SUPFAM" id="SSF56784">
    <property type="entry name" value="HAD-like"/>
    <property type="match status" value="1"/>
</dbReference>
<proteinExistence type="predicted"/>
<dbReference type="STRING" id="375175.AYR53_08125"/>
<accession>A0A192H1N3</accession>
<keyword evidence="2" id="KW-1185">Reference proteome</keyword>
<dbReference type="NCBIfam" id="TIGR01668">
    <property type="entry name" value="YqeG_hyp_ppase"/>
    <property type="match status" value="1"/>
</dbReference>
<reference evidence="1 2" key="1">
    <citation type="submission" date="2016-03" db="EMBL/GenBank/DDBJ databases">
        <title>Pediococcus and Lactobacillus from brewery environment - whole genome sequencing and assembly.</title>
        <authorList>
            <person name="Behr J."/>
            <person name="Geissler A.J."/>
            <person name="Vogel R.F."/>
        </authorList>
    </citation>
    <scope>NUCLEOTIDE SEQUENCE [LARGE SCALE GENOMIC DNA]</scope>
    <source>
        <strain evidence="1 2">TMW 1.1989</strain>
    </source>
</reference>
<dbReference type="AlphaFoldDB" id="A0A192H1N3"/>
<protein>
    <submittedName>
        <fullName evidence="1">HAD family hydrolase</fullName>
    </submittedName>
</protein>
<dbReference type="InterPro" id="IPR023214">
    <property type="entry name" value="HAD_sf"/>
</dbReference>
<dbReference type="OrthoDB" id="9787572at2"/>
<keyword evidence="1" id="KW-0378">Hydrolase</keyword>
<dbReference type="Pfam" id="PF13242">
    <property type="entry name" value="Hydrolase_like"/>
    <property type="match status" value="1"/>
</dbReference>
<evidence type="ECO:0000313" key="1">
    <source>
        <dbReference type="EMBL" id="ANK62719.1"/>
    </source>
</evidence>
<organism evidence="1 2">
    <name type="scientific">Loigolactobacillus backii</name>
    <dbReference type="NCBI Taxonomy" id="375175"/>
    <lineage>
        <taxon>Bacteria</taxon>
        <taxon>Bacillati</taxon>
        <taxon>Bacillota</taxon>
        <taxon>Bacilli</taxon>
        <taxon>Lactobacillales</taxon>
        <taxon>Lactobacillaceae</taxon>
        <taxon>Loigolactobacillus</taxon>
    </lineage>
</organism>
<name>A0A192H1N3_9LACO</name>
<dbReference type="InterPro" id="IPR010021">
    <property type="entry name" value="PGPP1/Gep4"/>
</dbReference>
<dbReference type="CDD" id="cd16416">
    <property type="entry name" value="HAD_BsYqeG-like"/>
    <property type="match status" value="1"/>
</dbReference>
<evidence type="ECO:0000313" key="2">
    <source>
        <dbReference type="Proteomes" id="UP000078582"/>
    </source>
</evidence>
<dbReference type="KEGG" id="lbt:AYR52_03010"/>
<dbReference type="EMBL" id="CP014873">
    <property type="protein sequence ID" value="ANK62719.1"/>
    <property type="molecule type" value="Genomic_DNA"/>
</dbReference>
<dbReference type="Proteomes" id="UP000078582">
    <property type="component" value="Chromosome"/>
</dbReference>
<dbReference type="NCBIfam" id="TIGR01662">
    <property type="entry name" value="HAD-SF-IIIA"/>
    <property type="match status" value="1"/>
</dbReference>
<dbReference type="GO" id="GO:0008962">
    <property type="term" value="F:phosphatidylglycerophosphatase activity"/>
    <property type="evidence" value="ECO:0007669"/>
    <property type="project" value="InterPro"/>
</dbReference>
<dbReference type="Gene3D" id="3.40.50.1000">
    <property type="entry name" value="HAD superfamily/HAD-like"/>
    <property type="match status" value="1"/>
</dbReference>
<sequence length="176" mass="19968">MFLNYKPTWKLSAVVQITPADLKRHGIKAVLADLDNTLIAWDNPTGTKELQAWIKTMAEAKIPVVVVSNNNAKRIHRAVTSLGLPYIARAMKPFSFGIRRAKVQLGLADSEIVMVGDQLLTDMLAANAAHIRTILVHPLVETDAWNTSITRFFEKFFMRHLDREYPELTWRNSLND</sequence>
<dbReference type="GeneID" id="42982220"/>